<keyword evidence="2" id="KW-0175">Coiled coil</keyword>
<dbReference type="InterPro" id="IPR050090">
    <property type="entry name" value="Tyrosine_recombinase_XerCD"/>
</dbReference>
<proteinExistence type="predicted"/>
<keyword evidence="6" id="KW-1185">Reference proteome</keyword>
<dbReference type="CDD" id="cd00397">
    <property type="entry name" value="DNA_BRE_C"/>
    <property type="match status" value="1"/>
</dbReference>
<organism evidence="5 6">
    <name type="scientific">Nocardioides daphniae</name>
    <dbReference type="NCBI Taxonomy" id="402297"/>
    <lineage>
        <taxon>Bacteria</taxon>
        <taxon>Bacillati</taxon>
        <taxon>Actinomycetota</taxon>
        <taxon>Actinomycetes</taxon>
        <taxon>Propionibacteriales</taxon>
        <taxon>Nocardioidaceae</taxon>
        <taxon>Nocardioides</taxon>
    </lineage>
</organism>
<evidence type="ECO:0000259" key="4">
    <source>
        <dbReference type="PROSITE" id="PS51898"/>
    </source>
</evidence>
<evidence type="ECO:0000256" key="1">
    <source>
        <dbReference type="ARBA" id="ARBA00023172"/>
    </source>
</evidence>
<evidence type="ECO:0000256" key="3">
    <source>
        <dbReference type="SAM" id="MobiDB-lite"/>
    </source>
</evidence>
<evidence type="ECO:0000256" key="2">
    <source>
        <dbReference type="SAM" id="Coils"/>
    </source>
</evidence>
<feature type="region of interest" description="Disordered" evidence="3">
    <location>
        <begin position="1"/>
        <end position="40"/>
    </location>
</feature>
<dbReference type="Proteomes" id="UP000630594">
    <property type="component" value="Unassembled WGS sequence"/>
</dbReference>
<dbReference type="PANTHER" id="PTHR30349">
    <property type="entry name" value="PHAGE INTEGRASE-RELATED"/>
    <property type="match status" value="1"/>
</dbReference>
<dbReference type="InterPro" id="IPR011010">
    <property type="entry name" value="DNA_brk_join_enz"/>
</dbReference>
<dbReference type="SUPFAM" id="SSF56349">
    <property type="entry name" value="DNA breaking-rejoining enzymes"/>
    <property type="match status" value="1"/>
</dbReference>
<gene>
    <name evidence="5" type="ORF">GCM10007231_07020</name>
</gene>
<comment type="caution">
    <text evidence="5">The sequence shown here is derived from an EMBL/GenBank/DDBJ whole genome shotgun (WGS) entry which is preliminary data.</text>
</comment>
<evidence type="ECO:0000313" key="5">
    <source>
        <dbReference type="EMBL" id="GGD10839.1"/>
    </source>
</evidence>
<dbReference type="PANTHER" id="PTHR30349:SF64">
    <property type="entry name" value="PROPHAGE INTEGRASE INTD-RELATED"/>
    <property type="match status" value="1"/>
</dbReference>
<dbReference type="Gene3D" id="1.10.443.10">
    <property type="entry name" value="Intergrase catalytic core"/>
    <property type="match status" value="1"/>
</dbReference>
<dbReference type="InterPro" id="IPR002104">
    <property type="entry name" value="Integrase_catalytic"/>
</dbReference>
<dbReference type="RefSeq" id="WP_188420898.1">
    <property type="nucleotide sequence ID" value="NZ_BMCK01000001.1"/>
</dbReference>
<sequence length="824" mass="92319">MSDHIDPVAHLQKAARPSRNVPANNGGLRPKAPTPTLPTPAIARPTVWAASQMSYEELLAAVRDLESANGTTLSKQIRSQVLFAETLLGWLLRFPGESWQQRWHASGADAAGRDWTALAAEPDRHGHLVAAAGRLLLLDVIRPDYSWLYATQATPRLYERLRTLRDPAGFADMERLCDADARMLPSDRRQALNQLTRMLVHNGGTLGDITLPDCIEAHRAQDGYRGRSHPRWYTLLREAAILPADSPPTIFAASRRGQLTIEEMVDRYDVVCRPVRDLFVAYLYERRAAMDYNSIRYLAAKLVLLFWRDLEIHEPGIESLHLTDEVARRWKTRLSGPVLYGSNRVGKKREDPYTILMAVRAFYADLSHWALEDSARWATWAAPSPVNSRDLAGMTKMLKQSRSRTHQRIRELAPLLPRLVDAASDTRAAAKELLDAAAATPPGQSFTQDGHTLRRATLSDDGSRGRKVSRGHVYVDNPESGGTSDRPQDNRRNLSLEADRAFWAWALVEVLRHTGARIEEVLEITHRSFVSYRLPSTGEVIPMLQITPSKTDKERLLVIGPELAVAFAEIISHVRGDNEQLPLVSRYDSAERVHSPELPYLFQRPYGIGRTAMSSSYVIKLLDELVTTAKITNNGGTPAKFSPHDFRRIFATEAVASGLPVHITAKILGHDSIATTQTYAAVYDQDVIENHRAYIARRRALRPSQEYREPTDSEWDEFLGHFAQRKLELGTCGRAYGTGCQHEHACIRCPMLRPDPAQHQRLQQIIDSLDGRIAEASNRGWLGEVDGLRTSRAAAEQKLTQMQRTATNLGLPTVRSRLDPSPDA</sequence>
<dbReference type="PROSITE" id="PS51898">
    <property type="entry name" value="TYR_RECOMBINASE"/>
    <property type="match status" value="1"/>
</dbReference>
<reference evidence="6" key="1">
    <citation type="journal article" date="2019" name="Int. J. Syst. Evol. Microbiol.">
        <title>The Global Catalogue of Microorganisms (GCM) 10K type strain sequencing project: providing services to taxonomists for standard genome sequencing and annotation.</title>
        <authorList>
            <consortium name="The Broad Institute Genomics Platform"/>
            <consortium name="The Broad Institute Genome Sequencing Center for Infectious Disease"/>
            <person name="Wu L."/>
            <person name="Ma J."/>
        </authorList>
    </citation>
    <scope>NUCLEOTIDE SEQUENCE [LARGE SCALE GENOMIC DNA]</scope>
    <source>
        <strain evidence="6">CCM 7403</strain>
    </source>
</reference>
<accession>A0ABQ1Q2K3</accession>
<dbReference type="EMBL" id="BMCK01000001">
    <property type="protein sequence ID" value="GGD10839.1"/>
    <property type="molecule type" value="Genomic_DNA"/>
</dbReference>
<dbReference type="Pfam" id="PF00589">
    <property type="entry name" value="Phage_integrase"/>
    <property type="match status" value="1"/>
</dbReference>
<feature type="coiled-coil region" evidence="2">
    <location>
        <begin position="759"/>
        <end position="805"/>
    </location>
</feature>
<keyword evidence="1" id="KW-0233">DNA recombination</keyword>
<dbReference type="InterPro" id="IPR013762">
    <property type="entry name" value="Integrase-like_cat_sf"/>
</dbReference>
<evidence type="ECO:0000313" key="6">
    <source>
        <dbReference type="Proteomes" id="UP000630594"/>
    </source>
</evidence>
<feature type="region of interest" description="Disordered" evidence="3">
    <location>
        <begin position="435"/>
        <end position="491"/>
    </location>
</feature>
<protein>
    <submittedName>
        <fullName evidence="5">Integrase</fullName>
    </submittedName>
</protein>
<feature type="domain" description="Tyr recombinase" evidence="4">
    <location>
        <begin position="481"/>
        <end position="692"/>
    </location>
</feature>
<name>A0ABQ1Q2K3_9ACTN</name>